<sequence length="362" mass="39449">MMKKHYDVIVVGGGVIGSSIAYQLSKRGRNVLLLEKNKLASKASSAAAGMLGAQSELEKDSPLFRLARKSRGMFPKLAEELKELTGIDIQLVQNGIFKIAKTDAEAASLASIISIQKKLGESASWIAPNELREWEPSLSEYIKGAMYIPNDGNVSPPNLSRALAHAAIGLGAEMMEHTEVCGFIKETNRIIGVQTMIGKIFADETVITGGAWSEQLLSQLGIKLNTYPVKGECFSVRVKKSPVIRTIFSKGCYIVPKPDGRLVIGATEEANTFDESVHLEGLVQLMQRAIKLIPELTCAQWEKSWAGIRPQTADKTPYMGRHPLFEGLSIATGHYRNGILLAPITGLNMAKLLEGEEIEAPF</sequence>
<gene>
    <name evidence="7" type="ORF">J2Z81_000782</name>
</gene>
<evidence type="ECO:0000256" key="3">
    <source>
        <dbReference type="ARBA" id="ARBA00023002"/>
    </source>
</evidence>
<comment type="caution">
    <text evidence="7">The sequence shown here is derived from an EMBL/GenBank/DDBJ whole genome shotgun (WGS) entry which is preliminary data.</text>
</comment>
<keyword evidence="2" id="KW-0784">Thiamine biosynthesis</keyword>
<dbReference type="GO" id="GO:0043799">
    <property type="term" value="F:glycine oxidase activity"/>
    <property type="evidence" value="ECO:0007669"/>
    <property type="project" value="UniProtKB-EC"/>
</dbReference>
<evidence type="ECO:0000313" key="8">
    <source>
        <dbReference type="Proteomes" id="UP001519294"/>
    </source>
</evidence>
<keyword evidence="3 7" id="KW-0560">Oxidoreductase</keyword>
<dbReference type="NCBIfam" id="TIGR02352">
    <property type="entry name" value="thiamin_ThiO"/>
    <property type="match status" value="1"/>
</dbReference>
<dbReference type="PANTHER" id="PTHR13847:SF289">
    <property type="entry name" value="GLYCINE OXIDASE"/>
    <property type="match status" value="1"/>
</dbReference>
<dbReference type="Gene3D" id="3.30.9.10">
    <property type="entry name" value="D-Amino Acid Oxidase, subunit A, domain 2"/>
    <property type="match status" value="1"/>
</dbReference>
<dbReference type="SUPFAM" id="SSF54373">
    <property type="entry name" value="FAD-linked reductases, C-terminal domain"/>
    <property type="match status" value="1"/>
</dbReference>
<proteinExistence type="predicted"/>
<evidence type="ECO:0000313" key="7">
    <source>
        <dbReference type="EMBL" id="MBP2256840.1"/>
    </source>
</evidence>
<comment type="pathway">
    <text evidence="1">Cofactor biosynthesis; thiamine diphosphate biosynthesis.</text>
</comment>
<protein>
    <recommendedName>
        <fullName evidence="5">glycine oxidase</fullName>
        <ecNumber evidence="5">1.4.3.19</ecNumber>
    </recommendedName>
</protein>
<dbReference type="RefSeq" id="WP_156947738.1">
    <property type="nucleotide sequence ID" value="NZ_JAGIKX010000003.1"/>
</dbReference>
<name>A0ABS4S5T0_9BACI</name>
<dbReference type="InterPro" id="IPR036188">
    <property type="entry name" value="FAD/NAD-bd_sf"/>
</dbReference>
<dbReference type="InterPro" id="IPR012727">
    <property type="entry name" value="Gly_oxidase_ThiO"/>
</dbReference>
<dbReference type="SUPFAM" id="SSF51905">
    <property type="entry name" value="FAD/NAD(P)-binding domain"/>
    <property type="match status" value="1"/>
</dbReference>
<dbReference type="Proteomes" id="UP001519294">
    <property type="component" value="Unassembled WGS sequence"/>
</dbReference>
<dbReference type="Pfam" id="PF01266">
    <property type="entry name" value="DAO"/>
    <property type="match status" value="1"/>
</dbReference>
<keyword evidence="8" id="KW-1185">Reference proteome</keyword>
<dbReference type="PANTHER" id="PTHR13847">
    <property type="entry name" value="SARCOSINE DEHYDROGENASE-RELATED"/>
    <property type="match status" value="1"/>
</dbReference>
<comment type="catalytic activity">
    <reaction evidence="4">
        <text>glycine + O2 + H2O = glyoxylate + H2O2 + NH4(+)</text>
        <dbReference type="Rhea" id="RHEA:11532"/>
        <dbReference type="ChEBI" id="CHEBI:15377"/>
        <dbReference type="ChEBI" id="CHEBI:15379"/>
        <dbReference type="ChEBI" id="CHEBI:16240"/>
        <dbReference type="ChEBI" id="CHEBI:28938"/>
        <dbReference type="ChEBI" id="CHEBI:36655"/>
        <dbReference type="ChEBI" id="CHEBI:57305"/>
        <dbReference type="EC" id="1.4.3.19"/>
    </reaction>
</comment>
<dbReference type="EMBL" id="JAGIKX010000003">
    <property type="protein sequence ID" value="MBP2256840.1"/>
    <property type="molecule type" value="Genomic_DNA"/>
</dbReference>
<reference evidence="7 8" key="1">
    <citation type="submission" date="2021-03" db="EMBL/GenBank/DDBJ databases">
        <title>Genomic Encyclopedia of Type Strains, Phase IV (KMG-IV): sequencing the most valuable type-strain genomes for metagenomic binning, comparative biology and taxonomic classification.</title>
        <authorList>
            <person name="Goeker M."/>
        </authorList>
    </citation>
    <scope>NUCLEOTIDE SEQUENCE [LARGE SCALE GENOMIC DNA]</scope>
    <source>
        <strain evidence="7 8">DSM 25790</strain>
    </source>
</reference>
<accession>A0ABS4S5T0</accession>
<evidence type="ECO:0000256" key="4">
    <source>
        <dbReference type="ARBA" id="ARBA00049872"/>
    </source>
</evidence>
<dbReference type="InterPro" id="IPR006076">
    <property type="entry name" value="FAD-dep_OxRdtase"/>
</dbReference>
<feature type="domain" description="FAD dependent oxidoreductase" evidence="6">
    <location>
        <begin position="7"/>
        <end position="352"/>
    </location>
</feature>
<dbReference type="Gene3D" id="3.50.50.60">
    <property type="entry name" value="FAD/NAD(P)-binding domain"/>
    <property type="match status" value="1"/>
</dbReference>
<evidence type="ECO:0000259" key="6">
    <source>
        <dbReference type="Pfam" id="PF01266"/>
    </source>
</evidence>
<organism evidence="7 8">
    <name type="scientific">Virgibacillus alimentarius</name>
    <dbReference type="NCBI Taxonomy" id="698769"/>
    <lineage>
        <taxon>Bacteria</taxon>
        <taxon>Bacillati</taxon>
        <taxon>Bacillota</taxon>
        <taxon>Bacilli</taxon>
        <taxon>Bacillales</taxon>
        <taxon>Bacillaceae</taxon>
        <taxon>Virgibacillus</taxon>
    </lineage>
</organism>
<evidence type="ECO:0000256" key="5">
    <source>
        <dbReference type="ARBA" id="ARBA00050018"/>
    </source>
</evidence>
<evidence type="ECO:0000256" key="2">
    <source>
        <dbReference type="ARBA" id="ARBA00022977"/>
    </source>
</evidence>
<dbReference type="EC" id="1.4.3.19" evidence="5"/>
<evidence type="ECO:0000256" key="1">
    <source>
        <dbReference type="ARBA" id="ARBA00004948"/>
    </source>
</evidence>